<name>K4AJ50_SETIT</name>
<reference evidence="2" key="2">
    <citation type="submission" date="2018-08" db="UniProtKB">
        <authorList>
            <consortium name="EnsemblPlants"/>
        </authorList>
    </citation>
    <scope>IDENTIFICATION</scope>
    <source>
        <strain evidence="2">Yugu1</strain>
    </source>
</reference>
<proteinExistence type="predicted"/>
<evidence type="ECO:0000313" key="3">
    <source>
        <dbReference type="Proteomes" id="UP000004995"/>
    </source>
</evidence>
<dbReference type="Proteomes" id="UP000004995">
    <property type="component" value="Unassembled WGS sequence"/>
</dbReference>
<protein>
    <submittedName>
        <fullName evidence="2">Uncharacterized protein</fullName>
    </submittedName>
</protein>
<sequence>TPNAKAAVKDVTALEAKSKDMLKCRRRKGSVTMPMPENMRPTVARDEQRKANVLATTNASKYHLPASVGEPPLGWSSAMFPPGSAKDAPKVTVAMSTEPMLRVWVEL</sequence>
<dbReference type="InParanoid" id="K4AJ50"/>
<evidence type="ECO:0000256" key="1">
    <source>
        <dbReference type="SAM" id="MobiDB-lite"/>
    </source>
</evidence>
<evidence type="ECO:0000313" key="2">
    <source>
        <dbReference type="EnsemblPlants" id="KQK86218"/>
    </source>
</evidence>
<dbReference type="HOGENOM" id="CLU_2216749_0_0_1"/>
<accession>K4AJ50</accession>
<dbReference type="EMBL" id="AGNK02005290">
    <property type="status" value="NOT_ANNOTATED_CDS"/>
    <property type="molecule type" value="Genomic_DNA"/>
</dbReference>
<keyword evidence="3" id="KW-1185">Reference proteome</keyword>
<dbReference type="Gramene" id="KQK86218">
    <property type="protein sequence ID" value="KQK86218"/>
    <property type="gene ID" value="SETIT_038914mg"/>
</dbReference>
<feature type="region of interest" description="Disordered" evidence="1">
    <location>
        <begin position="28"/>
        <end position="48"/>
    </location>
</feature>
<dbReference type="OMA" id="IAVPEYM"/>
<dbReference type="AlphaFoldDB" id="K4AJ50"/>
<dbReference type="eggNOG" id="ENOG502R5TH">
    <property type="taxonomic scope" value="Eukaryota"/>
</dbReference>
<dbReference type="EnsemblPlants" id="KQK86218">
    <property type="protein sequence ID" value="KQK86218"/>
    <property type="gene ID" value="SETIT_038914mg"/>
</dbReference>
<organism evidence="2 3">
    <name type="scientific">Setaria italica</name>
    <name type="common">Foxtail millet</name>
    <name type="synonym">Panicum italicum</name>
    <dbReference type="NCBI Taxonomy" id="4555"/>
    <lineage>
        <taxon>Eukaryota</taxon>
        <taxon>Viridiplantae</taxon>
        <taxon>Streptophyta</taxon>
        <taxon>Embryophyta</taxon>
        <taxon>Tracheophyta</taxon>
        <taxon>Spermatophyta</taxon>
        <taxon>Magnoliopsida</taxon>
        <taxon>Liliopsida</taxon>
        <taxon>Poales</taxon>
        <taxon>Poaceae</taxon>
        <taxon>PACMAD clade</taxon>
        <taxon>Panicoideae</taxon>
        <taxon>Panicodae</taxon>
        <taxon>Paniceae</taxon>
        <taxon>Cenchrinae</taxon>
        <taxon>Setaria</taxon>
    </lineage>
</organism>
<reference evidence="3" key="1">
    <citation type="journal article" date="2012" name="Nat. Biotechnol.">
        <title>Reference genome sequence of the model plant Setaria.</title>
        <authorList>
            <person name="Bennetzen J.L."/>
            <person name="Schmutz J."/>
            <person name="Wang H."/>
            <person name="Percifield R."/>
            <person name="Hawkins J."/>
            <person name="Pontaroli A.C."/>
            <person name="Estep M."/>
            <person name="Feng L."/>
            <person name="Vaughn J.N."/>
            <person name="Grimwood J."/>
            <person name="Jenkins J."/>
            <person name="Barry K."/>
            <person name="Lindquist E."/>
            <person name="Hellsten U."/>
            <person name="Deshpande S."/>
            <person name="Wang X."/>
            <person name="Wu X."/>
            <person name="Mitros T."/>
            <person name="Triplett J."/>
            <person name="Yang X."/>
            <person name="Ye C.Y."/>
            <person name="Mauro-Herrera M."/>
            <person name="Wang L."/>
            <person name="Li P."/>
            <person name="Sharma M."/>
            <person name="Sharma R."/>
            <person name="Ronald P.C."/>
            <person name="Panaud O."/>
            <person name="Kellogg E.A."/>
            <person name="Brutnell T.P."/>
            <person name="Doust A.N."/>
            <person name="Tuskan G.A."/>
            <person name="Rokhsar D."/>
            <person name="Devos K.M."/>
        </authorList>
    </citation>
    <scope>NUCLEOTIDE SEQUENCE [LARGE SCALE GENOMIC DNA]</scope>
    <source>
        <strain evidence="3">cv. Yugu1</strain>
    </source>
</reference>